<proteinExistence type="predicted"/>
<dbReference type="AlphaFoldDB" id="A0A9P0ZYB6"/>
<evidence type="ECO:0000313" key="3">
    <source>
        <dbReference type="Proteomes" id="UP001152484"/>
    </source>
</evidence>
<reference evidence="2" key="1">
    <citation type="submission" date="2022-07" db="EMBL/GenBank/DDBJ databases">
        <authorList>
            <person name="Macas J."/>
            <person name="Novak P."/>
            <person name="Neumann P."/>
        </authorList>
    </citation>
    <scope>NUCLEOTIDE SEQUENCE</scope>
</reference>
<evidence type="ECO:0000256" key="1">
    <source>
        <dbReference type="SAM" id="MobiDB-lite"/>
    </source>
</evidence>
<comment type="caution">
    <text evidence="2">The sequence shown here is derived from an EMBL/GenBank/DDBJ whole genome shotgun (WGS) entry which is preliminary data.</text>
</comment>
<protein>
    <submittedName>
        <fullName evidence="2">Uncharacterized protein</fullName>
    </submittedName>
</protein>
<dbReference type="Proteomes" id="UP001152484">
    <property type="component" value="Unassembled WGS sequence"/>
</dbReference>
<feature type="region of interest" description="Disordered" evidence="1">
    <location>
        <begin position="40"/>
        <end position="68"/>
    </location>
</feature>
<evidence type="ECO:0000313" key="2">
    <source>
        <dbReference type="EMBL" id="CAH9117004.1"/>
    </source>
</evidence>
<gene>
    <name evidence="2" type="ORF">CEURO_LOCUS21366</name>
</gene>
<keyword evidence="3" id="KW-1185">Reference proteome</keyword>
<dbReference type="EMBL" id="CAMAPE010000073">
    <property type="protein sequence ID" value="CAH9117004.1"/>
    <property type="molecule type" value="Genomic_DNA"/>
</dbReference>
<sequence length="68" mass="7395">MKECILKNKEAVKLGARLEEELRQMELRLGAAEKGKADAEAAAEEARRAAKEAEDSKALAVAKAREEA</sequence>
<accession>A0A9P0ZYB6</accession>
<name>A0A9P0ZYB6_CUSEU</name>
<feature type="non-terminal residue" evidence="2">
    <location>
        <position position="68"/>
    </location>
</feature>
<organism evidence="2 3">
    <name type="scientific">Cuscuta europaea</name>
    <name type="common">European dodder</name>
    <dbReference type="NCBI Taxonomy" id="41803"/>
    <lineage>
        <taxon>Eukaryota</taxon>
        <taxon>Viridiplantae</taxon>
        <taxon>Streptophyta</taxon>
        <taxon>Embryophyta</taxon>
        <taxon>Tracheophyta</taxon>
        <taxon>Spermatophyta</taxon>
        <taxon>Magnoliopsida</taxon>
        <taxon>eudicotyledons</taxon>
        <taxon>Gunneridae</taxon>
        <taxon>Pentapetalae</taxon>
        <taxon>asterids</taxon>
        <taxon>lamiids</taxon>
        <taxon>Solanales</taxon>
        <taxon>Convolvulaceae</taxon>
        <taxon>Cuscuteae</taxon>
        <taxon>Cuscuta</taxon>
        <taxon>Cuscuta subgen. Cuscuta</taxon>
    </lineage>
</organism>